<keyword evidence="3" id="KW-1133">Transmembrane helix</keyword>
<evidence type="ECO:0000313" key="5">
    <source>
        <dbReference type="Proteomes" id="UP000594263"/>
    </source>
</evidence>
<keyword evidence="3" id="KW-0812">Transmembrane</keyword>
<feature type="coiled-coil region" evidence="1">
    <location>
        <begin position="1662"/>
        <end position="1689"/>
    </location>
</feature>
<sequence length="2867" mass="321902">MDKSKSRTDLLAAGRKKLQQFRQKKDGKGSGSSSSSSSHGKSSKKHGKVEKHDVNADSVSSDDRRSESSHFTGDEAGQQHGNSSLTKVDSSVSLSMDDVTPETDANESDRSSVILGHETDVDDVACKSELPVNEADLGRLNSSATTEVLISELDSVQSSQLPTADSGGQVTDAKALLHEHDHPNISLVGTRGDQLVDGSLPEKVEKYEVTEEPPGILDVDTVIPDIQVKATEAVVNGFVPRGTSKTSSYELLHSNSSPSVLTPEEVIAGTTDNISQNVEVKDGHPIHEIFVQANEELLADEGNTLEFEHKNELPLEPFGMPDVDGSPDERVSTTLNDVEASNLTLPSASEMPPPELENYHPMNLLPVPVALIAETADSNSLDIETKGKLPQRNLPDLSLVQAREDQVTDLGTMQEPDYLGPERLASSNDIEVVEDKKHHEGASFSASIPVLGSGNNDIPVSVIDPPNLSVTTAEVSGHTRRDAITLNDGSAQMLSDVSDVGRLEGSQGDGTIQAVDIGISIDQDGSSRLLQLVNYLKELNEDEFRYLMKLRNSDVQAISGDTDISNEPNHGIADVLDAYKEQIYVANVSKDVFNVQLLEQSKLQFDMRQQLDDKVSKLEVSLKECNERNQTLDEELMLCRSELSTNMKNIEELSSAVQEWQDKFYRSQEDLSIVSKDLHDCRCLVDTIQMEKQKLSESLKSMLDESNQYVEEKENMLKENEKLLLELRDLKSQQAESASLTDNLNSVTEDKRKLDEERESLVQENTIILSELADCKNLFADVQAKHARASESIISLTEEKDRHDLQKHSFMLAYEKMTAEMTECKNHLAYLEADNLKLSANISSAAEEQKKLEEEKRHLLHELEVLSSENHAIQEALLLARAGIIDLEAEKNKVNLWSEQLIEESIFLHSCSEVLKSKIREISDKSREGLNESRHSITKIDASSSVVDKSISGIANTHLLHDGFSFAIMKGHMDTAEGAIHNLDKAIDALDTHHSYAKDDEASAKGISKLIQTFESKEFCMDHEEGETPSSVDEYAVSHLRLIKEQTHIVKAVLKQLCLDAENASELFMVGSENRVKAAAAFNGSDARYIAIQEHAVNLEGYSIELEVQNEALKENLRSILAKSCETVTLNEKLQNRQLTLESENNTHSKKLKGYYLRVTDMGNQLLEIKHHLGEMAPSIINQIKNMQMETAEEVSRFENHWNSAVTQIIGFLGRLDSFSTGLLISADPTVTRADLEIAKRVSSSVDSAVSFIQKVQDDFEALKSEYQSLDSLYKEVHGRYTNLLEENAASVDMLHKVHGSLRSLVIGSCSDVSGSGLYIEPDQLLDPSQISDYMMLIEQLSRALHEKMQLGSENAKLHSDLDNISKEMEEINRSSHDMHVIAELVEHVERKLKLATLETDCNIPLTSRLEKCISSLLQAHEEAGKKDVLLTEERELVEKEVSQRQETLQQLNLLNMEQENELQGLRWSLSRAAEELSGVHSELQKKVSELEQSEQRVSSIREKLSIAVAKGKGLIVQRDNLKQSLAEASSELEKSRQQLQLSESRLLEAETKLKTYAEAGERVEALESELSYIRNSATALRESFLLKDSVLQRIEEILEDLELPEHLHSREIIDKVDWLARSVVGNSNVLPATDWDQKSTPEGGSYSDNGFVVMDAWKDDAQHNSSSYDDLQRKHEELQNKFYGLAEQNEMLVQSLMERNNVVQRLEQVLDKINMPSHLRSIEAESRIEWLGCALSDAHQRSSTLQERIDHLETLCEKLTAELEESQRSFSDIKSVLEITIKDKEGLQRSLADITHNMDYVQETAATLELKNNKLQIEIDGLQEKLDKNKDYIGETENGIKRMLVLICTALQDPSLNESDSVGYDLLYLEEILRKLIDDHARLSVVNSTSRELDHSAVEKADSTPGESGEMTTSDHDGSVMNSLKKELEEALGNLTHVEEERDSYMEKYQSLCNEIEAVRKRSEELQLLLSQEEQKSASLREKLNVAVRKGKSLVQQRDSLKQTIEEMNIKVDSMTSEINHHRSTIAQYEDKCKDLSSYVEIVQASESENQMLRSQLNDTERYLHEERHTVSLMLNTLNDIKVNGGFNSNDPVEKLQQLGKAYGNLLASKASSDQESVKSKKAAELLLAELNEVQDRNDGLQDELSKVADEVSDLSKANKSLEAAKAEALSQLAKFSASQKEEQKKRNIQLVELKSGVDQLRKYFEDIILLLADVFSMDTEFFKSLELGLNASDGTYVYGGTLFKEHDDNQKAIFDSGIPSWEKLIASYSWLTCKTPEQFNGNAMDDICGYIEHQVRDCTSRINYVKEKLQSYQILKTQEAARVSTKLRSVQGEIASRIKSLENEREIEKGALLKNIALLYEACADSIREVGNKKAMMSRDNPSFMDIELNVGAAETEEGHFFSEEHIRALSVRLTTAVKDLSNIEDETGKADRMEMKNTIANLQKEIQEKDIQRERICMELAGQIKRAEAAATNYSRDLELATAQVHDLERQLNAIGKEKNLLEQKRKELEDEKTASVELQERVRSMTGMLSAKDQEIESLMQALDEEESEMEVMSKKIEQMEEELQQKSKELVKLEAAHNKALRKLSVTVSKFDELHDLSANLLAEVEKLQLQVQERDEEVSFLRQEVTRCTNDILLASQSKKNSDEIIELFEWLKTETSRVDLMGSSPKDMKLHDAHVYKESIQNQISYVISELEDLRHVAESRNEMLQAEKNKVRELIRRGESLETALRQKEAQLNLLEEAPASSENRGIEPLENNNWVIYGPSTSSQVRSLRKSNNDQVAIAVEDDPATSSKLEDEDEDKVHGFKSLTTSRIVPRFTRPVSDMVDGLWVSCDRALMRQPALRLAIILYWALLHSLLAAFVV</sequence>
<feature type="coiled-coil region" evidence="1">
    <location>
        <begin position="685"/>
        <end position="764"/>
    </location>
</feature>
<feature type="compositionally biased region" description="Basic and acidic residues" evidence="2">
    <location>
        <begin position="1893"/>
        <end position="1903"/>
    </location>
</feature>
<accession>A0A7N0SV78</accession>
<feature type="coiled-coil region" evidence="1">
    <location>
        <begin position="2125"/>
        <end position="2173"/>
    </location>
</feature>
<evidence type="ECO:0000313" key="4">
    <source>
        <dbReference type="EnsemblPlants" id="Kaladp0001s0189.1.v1.1"/>
    </source>
</evidence>
<evidence type="ECO:0000256" key="1">
    <source>
        <dbReference type="SAM" id="Coils"/>
    </source>
</evidence>
<dbReference type="Proteomes" id="UP000594263">
    <property type="component" value="Unplaced"/>
</dbReference>
<dbReference type="Gramene" id="Kaladp0001s0189.1.v1.1">
    <property type="protein sequence ID" value="Kaladp0001s0189.1.v1.1"/>
    <property type="gene ID" value="Kaladp0001s0189.v1.1"/>
</dbReference>
<feature type="region of interest" description="Disordered" evidence="2">
    <location>
        <begin position="1"/>
        <end position="117"/>
    </location>
</feature>
<organism evidence="4 5">
    <name type="scientific">Kalanchoe fedtschenkoi</name>
    <name type="common">Lavender scallops</name>
    <name type="synonym">South American air plant</name>
    <dbReference type="NCBI Taxonomy" id="63787"/>
    <lineage>
        <taxon>Eukaryota</taxon>
        <taxon>Viridiplantae</taxon>
        <taxon>Streptophyta</taxon>
        <taxon>Embryophyta</taxon>
        <taxon>Tracheophyta</taxon>
        <taxon>Spermatophyta</taxon>
        <taxon>Magnoliopsida</taxon>
        <taxon>eudicotyledons</taxon>
        <taxon>Gunneridae</taxon>
        <taxon>Pentapetalae</taxon>
        <taxon>Saxifragales</taxon>
        <taxon>Crassulaceae</taxon>
        <taxon>Kalanchoe</taxon>
    </lineage>
</organism>
<feature type="compositionally biased region" description="Basic and acidic residues" evidence="2">
    <location>
        <begin position="50"/>
        <end position="68"/>
    </location>
</feature>
<feature type="coiled-coil region" evidence="1">
    <location>
        <begin position="2435"/>
        <end position="2630"/>
    </location>
</feature>
<keyword evidence="1" id="KW-0175">Coiled coil</keyword>
<keyword evidence="5" id="KW-1185">Reference proteome</keyword>
<feature type="compositionally biased region" description="Low complexity" evidence="2">
    <location>
        <begin position="88"/>
        <end position="98"/>
    </location>
</feature>
<dbReference type="EnsemblPlants" id="Kaladp0001s0189.1.v1.1">
    <property type="protein sequence ID" value="Kaladp0001s0189.1.v1.1"/>
    <property type="gene ID" value="Kaladp0001s0189.v1.1"/>
</dbReference>
<keyword evidence="3" id="KW-0472">Membrane</keyword>
<dbReference type="PANTHER" id="PTHR43939:SF50">
    <property type="entry name" value="NUCLEOPORIN"/>
    <property type="match status" value="1"/>
</dbReference>
<dbReference type="OMA" id="CRHELSD"/>
<feature type="coiled-coil region" evidence="1">
    <location>
        <begin position="1806"/>
        <end position="1833"/>
    </location>
</feature>
<dbReference type="Gene3D" id="1.10.287.1490">
    <property type="match status" value="1"/>
</dbReference>
<feature type="coiled-coil region" evidence="1">
    <location>
        <begin position="1922"/>
        <end position="2033"/>
    </location>
</feature>
<dbReference type="PANTHER" id="PTHR43939">
    <property type="entry name" value="COILED-COIL DOMAIN-CONTAINING PROTEIN 158"/>
    <property type="match status" value="1"/>
</dbReference>
<feature type="coiled-coil region" evidence="1">
    <location>
        <begin position="1442"/>
        <end position="1570"/>
    </location>
</feature>
<proteinExistence type="predicted"/>
<feature type="coiled-coil region" evidence="1">
    <location>
        <begin position="2695"/>
        <end position="2746"/>
    </location>
</feature>
<evidence type="ECO:0000256" key="2">
    <source>
        <dbReference type="SAM" id="MobiDB-lite"/>
    </source>
</evidence>
<feature type="coiled-coil region" evidence="1">
    <location>
        <begin position="835"/>
        <end position="869"/>
    </location>
</feature>
<feature type="transmembrane region" description="Helical" evidence="3">
    <location>
        <begin position="2846"/>
        <end position="2866"/>
    </location>
</feature>
<feature type="compositionally biased region" description="Low complexity" evidence="2">
    <location>
        <begin position="31"/>
        <end position="40"/>
    </location>
</feature>
<evidence type="ECO:0000256" key="3">
    <source>
        <dbReference type="SAM" id="Phobius"/>
    </source>
</evidence>
<protein>
    <submittedName>
        <fullName evidence="4">Uncharacterized protein</fullName>
    </submittedName>
</protein>
<feature type="coiled-coil region" evidence="1">
    <location>
        <begin position="1743"/>
        <end position="1770"/>
    </location>
</feature>
<name>A0A7N0SV78_KALFE</name>
<reference evidence="4" key="1">
    <citation type="submission" date="2021-01" db="UniProtKB">
        <authorList>
            <consortium name="EnsemblPlants"/>
        </authorList>
    </citation>
    <scope>IDENTIFICATION</scope>
</reference>
<feature type="region of interest" description="Disordered" evidence="2">
    <location>
        <begin position="1893"/>
        <end position="1919"/>
    </location>
</feature>
<feature type="coiled-coil region" evidence="1">
    <location>
        <begin position="608"/>
        <end position="642"/>
    </location>
</feature>
<feature type="coiled-coil region" evidence="1">
    <location>
        <begin position="1103"/>
        <end position="1151"/>
    </location>
</feature>